<feature type="transmembrane region" description="Helical" evidence="1">
    <location>
        <begin position="122"/>
        <end position="142"/>
    </location>
</feature>
<feature type="transmembrane region" description="Helical" evidence="1">
    <location>
        <begin position="55"/>
        <end position="73"/>
    </location>
</feature>
<proteinExistence type="predicted"/>
<keyword evidence="1" id="KW-1133">Transmembrane helix</keyword>
<organism evidence="2 3">
    <name type="scientific">Trichormus variabilis SAG 1403-4b</name>
    <dbReference type="NCBI Taxonomy" id="447716"/>
    <lineage>
        <taxon>Bacteria</taxon>
        <taxon>Bacillati</taxon>
        <taxon>Cyanobacteriota</taxon>
        <taxon>Cyanophyceae</taxon>
        <taxon>Nostocales</taxon>
        <taxon>Nostocaceae</taxon>
        <taxon>Trichormus</taxon>
    </lineage>
</organism>
<name>A0A433UQL9_ANAVA</name>
<keyword evidence="1" id="KW-0812">Transmembrane</keyword>
<dbReference type="RefSeq" id="WP_127054697.1">
    <property type="nucleotide sequence ID" value="NZ_RSCM01000008.1"/>
</dbReference>
<sequence>MELMAERVESVKAGIIGGLSVGVAFLFSSVINSFVLAKYFPILILDKSHLVNLQFLLSSAIAGFSGLLFGITYRYIIRTDTNPHLNTGGIFAFGLVRGLTQIEVGWNYTGAILPFLTLSGESILSFAIAAFVLDTAILLGWLKPFPSN</sequence>
<reference evidence="2 3" key="1">
    <citation type="journal article" date="2019" name="Genome Biol. Evol.">
        <title>Day and night: Metabolic profiles and evolutionary relationships of six axenic non-marine cyanobacteria.</title>
        <authorList>
            <person name="Will S.E."/>
            <person name="Henke P."/>
            <person name="Boedeker C."/>
            <person name="Huang S."/>
            <person name="Brinkmann H."/>
            <person name="Rohde M."/>
            <person name="Jarek M."/>
            <person name="Friedl T."/>
            <person name="Seufert S."/>
            <person name="Schumacher M."/>
            <person name="Overmann J."/>
            <person name="Neumann-Schaal M."/>
            <person name="Petersen J."/>
        </authorList>
    </citation>
    <scope>NUCLEOTIDE SEQUENCE [LARGE SCALE GENOMIC DNA]</scope>
    <source>
        <strain evidence="2 3">SAG 1403-4b</strain>
    </source>
</reference>
<dbReference type="OrthoDB" id="465452at2"/>
<evidence type="ECO:0000313" key="2">
    <source>
        <dbReference type="EMBL" id="RUS96117.1"/>
    </source>
</evidence>
<gene>
    <name evidence="2" type="ORF">DSM107003_27790</name>
</gene>
<keyword evidence="1" id="KW-0472">Membrane</keyword>
<keyword evidence="3" id="KW-1185">Reference proteome</keyword>
<protein>
    <submittedName>
        <fullName evidence="2">Uncharacterized protein</fullName>
    </submittedName>
</protein>
<dbReference type="AlphaFoldDB" id="A0A433UQL9"/>
<accession>A0A433UQL9</accession>
<dbReference type="Proteomes" id="UP000276103">
    <property type="component" value="Unassembled WGS sequence"/>
</dbReference>
<comment type="caution">
    <text evidence="2">The sequence shown here is derived from an EMBL/GenBank/DDBJ whole genome shotgun (WGS) entry which is preliminary data.</text>
</comment>
<dbReference type="PANTHER" id="PTHR36383:SF1">
    <property type="entry name" value="PROTEIN, PUTATIVE-RELATED"/>
    <property type="match status" value="1"/>
</dbReference>
<evidence type="ECO:0000256" key="1">
    <source>
        <dbReference type="SAM" id="Phobius"/>
    </source>
</evidence>
<feature type="transmembrane region" description="Helical" evidence="1">
    <location>
        <begin position="12"/>
        <end position="35"/>
    </location>
</feature>
<dbReference type="PANTHER" id="PTHR36383">
    <property type="entry name" value="OS09G0529350 PROTEIN"/>
    <property type="match status" value="1"/>
</dbReference>
<evidence type="ECO:0000313" key="3">
    <source>
        <dbReference type="Proteomes" id="UP000276103"/>
    </source>
</evidence>
<feature type="transmembrane region" description="Helical" evidence="1">
    <location>
        <begin position="85"/>
        <end position="102"/>
    </location>
</feature>
<dbReference type="EMBL" id="RSCM01000008">
    <property type="protein sequence ID" value="RUS96117.1"/>
    <property type="molecule type" value="Genomic_DNA"/>
</dbReference>